<name>A0A1M4ZTB8_9FIRM</name>
<evidence type="ECO:0000259" key="1">
    <source>
        <dbReference type="Pfam" id="PF00149"/>
    </source>
</evidence>
<reference evidence="3" key="1">
    <citation type="submission" date="2016-11" db="EMBL/GenBank/DDBJ databases">
        <authorList>
            <person name="Varghese N."/>
            <person name="Submissions S."/>
        </authorList>
    </citation>
    <scope>NUCLEOTIDE SEQUENCE [LARGE SCALE GENOMIC DNA]</scope>
    <source>
        <strain evidence="3">DSM 12395</strain>
    </source>
</reference>
<feature type="domain" description="Calcineurin-like phosphoesterase" evidence="1">
    <location>
        <begin position="1"/>
        <end position="208"/>
    </location>
</feature>
<evidence type="ECO:0000313" key="3">
    <source>
        <dbReference type="Proteomes" id="UP000184148"/>
    </source>
</evidence>
<gene>
    <name evidence="2" type="ORF">SAMN02745133_02084</name>
</gene>
<accession>A0A1M4ZTB8</accession>
<dbReference type="SUPFAM" id="SSF56300">
    <property type="entry name" value="Metallo-dependent phosphatases"/>
    <property type="match status" value="1"/>
</dbReference>
<dbReference type="PANTHER" id="PTHR31302:SF22">
    <property type="entry name" value="PHOSPHOESTERASE"/>
    <property type="match status" value="1"/>
</dbReference>
<dbReference type="PANTHER" id="PTHR31302">
    <property type="entry name" value="TRANSMEMBRANE PROTEIN WITH METALLOPHOSPHOESTERASE DOMAIN-RELATED"/>
    <property type="match status" value="1"/>
</dbReference>
<dbReference type="STRING" id="1121429.SAMN02745133_02084"/>
<keyword evidence="3" id="KW-1185">Reference proteome</keyword>
<dbReference type="Gene3D" id="3.60.21.10">
    <property type="match status" value="1"/>
</dbReference>
<dbReference type="OrthoDB" id="8610138at2"/>
<dbReference type="AlphaFoldDB" id="A0A1M4ZTB8"/>
<dbReference type="InterPro" id="IPR029052">
    <property type="entry name" value="Metallo-depent_PP-like"/>
</dbReference>
<dbReference type="Proteomes" id="UP000184148">
    <property type="component" value="Unassembled WGS sequence"/>
</dbReference>
<dbReference type="Pfam" id="PF00149">
    <property type="entry name" value="Metallophos"/>
    <property type="match status" value="1"/>
</dbReference>
<proteinExistence type="predicted"/>
<dbReference type="RefSeq" id="WP_073239321.1">
    <property type="nucleotide sequence ID" value="NZ_FQUY01000014.1"/>
</dbReference>
<dbReference type="EMBL" id="FQUY01000014">
    <property type="protein sequence ID" value="SHF20836.1"/>
    <property type="molecule type" value="Genomic_DNA"/>
</dbReference>
<protein>
    <recommendedName>
        <fullName evidence="1">Calcineurin-like phosphoesterase domain-containing protein</fullName>
    </recommendedName>
</protein>
<organism evidence="2 3">
    <name type="scientific">Desulforamulus putei DSM 12395</name>
    <dbReference type="NCBI Taxonomy" id="1121429"/>
    <lineage>
        <taxon>Bacteria</taxon>
        <taxon>Bacillati</taxon>
        <taxon>Bacillota</taxon>
        <taxon>Clostridia</taxon>
        <taxon>Eubacteriales</taxon>
        <taxon>Peptococcaceae</taxon>
        <taxon>Desulforamulus</taxon>
    </lineage>
</organism>
<evidence type="ECO:0000313" key="2">
    <source>
        <dbReference type="EMBL" id="SHF20836.1"/>
    </source>
</evidence>
<dbReference type="GO" id="GO:0016787">
    <property type="term" value="F:hydrolase activity"/>
    <property type="evidence" value="ECO:0007669"/>
    <property type="project" value="InterPro"/>
</dbReference>
<dbReference type="InterPro" id="IPR004843">
    <property type="entry name" value="Calcineurin-like_PHP"/>
</dbReference>
<sequence length="242" mass="28301">MRFFGISDLHLSFTKPADPSNWEQVELHKPMDIFNPEWHRHYQKIYENWWALVQPDDIVLLPGDISWATRLEEARHDVDFLGLLPGTIYAVPGNHDYWWQGISKTRAFVPGNVKLIQNDHAMVGDTAICGARGWTCPNSHQFTEQDEKIYKRELIRLENSLRSIKGNPGEIIVMMHFMPTNENHERSGFIDLFCEFKVSRVVYGHLHDRARNYRLPDEAWGIKFHLVSADYINFSPVLIKEK</sequence>
<dbReference type="PIRSF" id="PIRSF033094">
    <property type="entry name" value="Pesterase_CT488"/>
    <property type="match status" value="1"/>
</dbReference>
<dbReference type="InterPro" id="IPR014578">
    <property type="entry name" value="Pesterase_CT488"/>
</dbReference>
<dbReference type="InterPro" id="IPR051158">
    <property type="entry name" value="Metallophosphoesterase_sf"/>
</dbReference>